<evidence type="ECO:0000313" key="5">
    <source>
        <dbReference type="Proteomes" id="UP000032417"/>
    </source>
</evidence>
<protein>
    <submittedName>
        <fullName evidence="4">Extracellular alpha-helical protein</fullName>
    </submittedName>
</protein>
<dbReference type="InterPro" id="IPR051802">
    <property type="entry name" value="YfhM-like"/>
</dbReference>
<comment type="similarity">
    <text evidence="1">Belongs to the protease inhibitor I39 (alpha-2-macroglobulin) family. Bacterial alpha-2-macroglobulin subfamily.</text>
</comment>
<dbReference type="KEGG" id="pbt:ING2E5B_0247"/>
<dbReference type="InterPro" id="IPR002890">
    <property type="entry name" value="MG2"/>
</dbReference>
<dbReference type="Gene3D" id="1.50.10.20">
    <property type="match status" value="1"/>
</dbReference>
<dbReference type="Pfam" id="PF00207">
    <property type="entry name" value="A2M"/>
    <property type="match status" value="1"/>
</dbReference>
<evidence type="ECO:0000256" key="2">
    <source>
        <dbReference type="SAM" id="SignalP"/>
    </source>
</evidence>
<dbReference type="EMBL" id="LN515532">
    <property type="protein sequence ID" value="CEA15017.1"/>
    <property type="molecule type" value="Genomic_DNA"/>
</dbReference>
<organism evidence="4 5">
    <name type="scientific">Fermentimonas caenicola</name>
    <dbReference type="NCBI Taxonomy" id="1562970"/>
    <lineage>
        <taxon>Bacteria</taxon>
        <taxon>Pseudomonadati</taxon>
        <taxon>Bacteroidota</taxon>
        <taxon>Bacteroidia</taxon>
        <taxon>Bacteroidales</taxon>
        <taxon>Dysgonomonadaceae</taxon>
        <taxon>Fermentimonas</taxon>
    </lineage>
</organism>
<dbReference type="Pfam" id="PF01835">
    <property type="entry name" value="MG2"/>
    <property type="match status" value="1"/>
</dbReference>
<feature type="chain" id="PRO_5001939077" evidence="2">
    <location>
        <begin position="20"/>
        <end position="1962"/>
    </location>
</feature>
<dbReference type="InterPro" id="IPR008930">
    <property type="entry name" value="Terpenoid_cyclase/PrenylTrfase"/>
</dbReference>
<dbReference type="PANTHER" id="PTHR40094">
    <property type="entry name" value="ALPHA-2-MACROGLOBULIN HOMOLOG"/>
    <property type="match status" value="1"/>
</dbReference>
<proteinExistence type="inferred from homology"/>
<dbReference type="PANTHER" id="PTHR40094:SF1">
    <property type="entry name" value="UBIQUITIN DOMAIN-CONTAINING PROTEIN"/>
    <property type="match status" value="1"/>
</dbReference>
<evidence type="ECO:0000259" key="3">
    <source>
        <dbReference type="SMART" id="SM01360"/>
    </source>
</evidence>
<dbReference type="InterPro" id="IPR041246">
    <property type="entry name" value="Bact_MG10"/>
</dbReference>
<dbReference type="InterPro" id="IPR001599">
    <property type="entry name" value="Macroglobln_a2"/>
</dbReference>
<dbReference type="Pfam" id="PF17973">
    <property type="entry name" value="bMG10"/>
    <property type="match status" value="1"/>
</dbReference>
<dbReference type="HOGENOM" id="CLU_001849_0_0_10"/>
<evidence type="ECO:0000313" key="4">
    <source>
        <dbReference type="EMBL" id="CEA15017.1"/>
    </source>
</evidence>
<dbReference type="GO" id="GO:0004866">
    <property type="term" value="F:endopeptidase inhibitor activity"/>
    <property type="evidence" value="ECO:0007669"/>
    <property type="project" value="InterPro"/>
</dbReference>
<keyword evidence="5" id="KW-1185">Reference proteome</keyword>
<keyword evidence="2" id="KW-0732">Signal</keyword>
<name>A0A098BZH5_9BACT</name>
<accession>A0A098BZH5</accession>
<dbReference type="PATRIC" id="fig|1562970.3.peg.244"/>
<dbReference type="SMART" id="SM01360">
    <property type="entry name" value="A2M"/>
    <property type="match status" value="1"/>
</dbReference>
<feature type="domain" description="Alpha-2-macroglobulin" evidence="3">
    <location>
        <begin position="1196"/>
        <end position="1286"/>
    </location>
</feature>
<dbReference type="Proteomes" id="UP000032417">
    <property type="component" value="Chromosome 1"/>
</dbReference>
<dbReference type="STRING" id="1562970.ING2E5B_0247"/>
<sequence>MRKAYLILLLTLLVSGVFSQNRTEMNRDNYEKEWAIVADFEKKSLPKSASEQVGLILQKAIKEKNTPQVIKALIHEGKYDLSVDGQNDSLIFNNLKEMLEKSSNKVEKSVIHSMLGELYLQYYQRDQWTVNQRTELGDFLPSDMKEWTRNNFYDRITEHLNASITSEDELVAVNTELYSEIIETGKDSRRFFPSMYDFLARRAIELFRQIDTDEDLTRTLKKKNILPESLFTPSEQFIEIDFSPKSTEYNLWALETYKKLIRSLSARGLKNSVLLTDLDRIEYLSQLQTTYASNIQPLFSKLLEEWEGNEFSVEIVDKIASMNLYEIGVSRSDNLAADQKKEKLYNLLKEYINWYPDYERISLLENHLQRLTNPSFTVRGNSTFSIKKEKKVKASYRNLKSLTAKLYRIDSPLDIQMSRSGIGRGLEGKRTFISDIDIPLKDIPEFMEGETEFNIDIATPGSYILTFSSDPEIENNGWGDIYYFAVSDLTIFTRSVSKNEYEFFVVDRTTGAPVNNALVKVYNLPGNWRNSVLTEVASLNTNSEGHAAYANTVDDNNIFFHAIKGEDNGSFLNRFPFSHIYYTEEIDMGSEVVERTDIFTDRSLYRPGQTVYFKAILSRSADGVAAVLTDKQVEFILRDANSRELSKQLLKSNEFGSVSGEFVLPQGLLPGSFIIESEKGSVSFHVEEYKRPTFEVTFDKIEGTYKFGEEIVLKGKAENFSGIKLQNAIVDWRVSRNQSWWWSWRSSPEHFAEGVSVTDNDGLFVISFIPEKPDGGISPRAIYSFVVEASITDINGETQTGSYTVTVGDISMILQTEMPDWFDKDGDDNIVIAAKNLDGADIVAKGNYQLFSLLENDSTDRLMFSGLFESGVQKEIKEQLSKLKSGKYRLKLESEDDRGNRIEAEKDFVLYSVNDKRPPIKTNSWFIEKNTLFSPNKSAEIIFGVSERVNLLYELWQEKTLLKREWILMNNQNLTFTFPYSESYKNGLTLILTYVKDSEFYSRRVELRPEKEDEKLNVRLDVFRDRIRPGSEEEWRISVTDSKGRPAVAELLASMYDYSLDNIFQTYPWNLSNYMFDRYGTMSSLGQDISFSIETAMGNFQLPTKNVKTFEFDRFNWFGFSLYNYGRIMFRSSTSNILNEGVSLRVDAAAPQPAPSEIVGYAELKTDSDIESEEMAAGAAEQSDAQPQVRRNFNETAFFYPQLKTDDKGGVQIAFTVPESNTRWRFRVLAHDKRLSNDAAEAFTVSQKELMVTPNIPRFLRHGDKTEISAKVSNLSDTTLAVSVKLIFFNPQNDIETDDIELMNGSRSISLESGASTDVSWSFVVPSDIDLLGIRIVAESALFSDGEQHAVAVLPDRMMVTESMRMDINGNDKKSFTMESLVNRGSDTETDYRLTLEFTSNPAWYAVQALPVLGQPVSDNAISWFASYYANILASHIGKTYPRVSAMVEAWKKQGGDAETLLSDLEKNSELKNILLEETPWVMEAKNESEQKEKLALLFDLNRSRNLTLTSIDKLTELQTTEGGWSWFKGFNPSVSITQYILYGFSQLKSLGAVVVTDDLQSMKSKAVSYIDAEALRRFENLKKYNRNWKSIKTISTADLEYLFVRGAYSEFPVDDQVEEMTGFYKSVIMKNWSAYGLYERSLIAILMEREGNSGIVKNILDSYREHAVISDELGMYWPNNRANVFMSQSAVTVHTFIMQAFIAGNAGNTEMDNMKRWLLKQKQTQIWESAHATADAVYVLLSSGNDWFSDSGTTTISLGEKIIETDKGEAGTGYIKESWSGGDITTDMGRVTVTHKGTAPAWGALYRQYYENLDRIRKSDGSLDIEKQLFVEESGESGAQLMRIRGERQLKVGDKVVVRLTLRADRDFEFVHLKDLRASAFEPVDQVSGISWQNGIIYYRTSKDASTNFYFDVLPRGTYVFEYSVYVTRKGSYSNGITTVQCMYAPEFTSHTEGLRVDIAD</sequence>
<reference evidence="4 5" key="1">
    <citation type="submission" date="2014-08" db="EMBL/GenBank/DDBJ databases">
        <authorList>
            <person name="Wibberg D."/>
        </authorList>
    </citation>
    <scope>NUCLEOTIDE SEQUENCE [LARGE SCALE GENOMIC DNA]</scope>
    <source>
        <strain evidence="5">ING2-E5B</strain>
    </source>
</reference>
<dbReference type="OrthoDB" id="9767116at2"/>
<gene>
    <name evidence="4" type="ORF">ING2E5B_0247</name>
</gene>
<evidence type="ECO:0000256" key="1">
    <source>
        <dbReference type="ARBA" id="ARBA00010556"/>
    </source>
</evidence>
<dbReference type="SUPFAM" id="SSF48239">
    <property type="entry name" value="Terpenoid cyclases/Protein prenyltransferases"/>
    <property type="match status" value="1"/>
</dbReference>
<feature type="signal peptide" evidence="2">
    <location>
        <begin position="1"/>
        <end position="19"/>
    </location>
</feature>
<dbReference type="Gene3D" id="2.60.40.1930">
    <property type="match status" value="1"/>
</dbReference>